<dbReference type="InterPro" id="IPR007267">
    <property type="entry name" value="GtrA_DPMS_TM"/>
</dbReference>
<keyword evidence="3 5" id="KW-1133">Transmembrane helix</keyword>
<dbReference type="GO" id="GO:0016020">
    <property type="term" value="C:membrane"/>
    <property type="evidence" value="ECO:0007669"/>
    <property type="project" value="UniProtKB-SubCell"/>
</dbReference>
<evidence type="ECO:0000259" key="6">
    <source>
        <dbReference type="Pfam" id="PF04138"/>
    </source>
</evidence>
<accession>A0A6C2UPV3</accession>
<organism evidence="7 8">
    <name type="scientific">Pontiella sulfatireligans</name>
    <dbReference type="NCBI Taxonomy" id="2750658"/>
    <lineage>
        <taxon>Bacteria</taxon>
        <taxon>Pseudomonadati</taxon>
        <taxon>Kiritimatiellota</taxon>
        <taxon>Kiritimatiellia</taxon>
        <taxon>Kiritimatiellales</taxon>
        <taxon>Pontiellaceae</taxon>
        <taxon>Pontiella</taxon>
    </lineage>
</organism>
<feature type="transmembrane region" description="Helical" evidence="5">
    <location>
        <begin position="78"/>
        <end position="101"/>
    </location>
</feature>
<evidence type="ECO:0000256" key="4">
    <source>
        <dbReference type="ARBA" id="ARBA00023136"/>
    </source>
</evidence>
<evidence type="ECO:0000313" key="7">
    <source>
        <dbReference type="EMBL" id="VGO21036.1"/>
    </source>
</evidence>
<evidence type="ECO:0000256" key="2">
    <source>
        <dbReference type="ARBA" id="ARBA00022692"/>
    </source>
</evidence>
<name>A0A6C2UPV3_9BACT</name>
<dbReference type="GO" id="GO:0000271">
    <property type="term" value="P:polysaccharide biosynthetic process"/>
    <property type="evidence" value="ECO:0007669"/>
    <property type="project" value="InterPro"/>
</dbReference>
<keyword evidence="2 5" id="KW-0812">Transmembrane</keyword>
<evidence type="ECO:0000256" key="5">
    <source>
        <dbReference type="SAM" id="Phobius"/>
    </source>
</evidence>
<sequence length="166" mass="18759">MASRIGAFLKGKDSPVAQLVKYVMCGGMSVAVDQAVFYLLAWLALPCLRSSDPAARFLEWAGFAVQSVSEAELARNYWIIKGICFLASNAVVYTLNVLFVFKPGRHRKPVEILLFFGTSLFQFFFIWLGGVLITVYNWEVTYSNVTMLMVSMMINYLIRKKLVFKG</sequence>
<keyword evidence="8" id="KW-1185">Reference proteome</keyword>
<protein>
    <recommendedName>
        <fullName evidence="6">GtrA/DPMS transmembrane domain-containing protein</fullName>
    </recommendedName>
</protein>
<comment type="subcellular location">
    <subcellularLocation>
        <location evidence="1">Membrane</location>
        <topology evidence="1">Multi-pass membrane protein</topology>
    </subcellularLocation>
</comment>
<gene>
    <name evidence="7" type="ORF">SCARR_03105</name>
</gene>
<feature type="transmembrane region" description="Helical" evidence="5">
    <location>
        <begin position="113"/>
        <end position="136"/>
    </location>
</feature>
<evidence type="ECO:0000313" key="8">
    <source>
        <dbReference type="Proteomes" id="UP000346198"/>
    </source>
</evidence>
<feature type="domain" description="GtrA/DPMS transmembrane" evidence="6">
    <location>
        <begin position="21"/>
        <end position="164"/>
    </location>
</feature>
<proteinExistence type="predicted"/>
<evidence type="ECO:0000256" key="1">
    <source>
        <dbReference type="ARBA" id="ARBA00004141"/>
    </source>
</evidence>
<dbReference type="Pfam" id="PF04138">
    <property type="entry name" value="GtrA_DPMS_TM"/>
    <property type="match status" value="1"/>
</dbReference>
<dbReference type="Proteomes" id="UP000346198">
    <property type="component" value="Unassembled WGS sequence"/>
</dbReference>
<reference evidence="7 8" key="1">
    <citation type="submission" date="2019-04" db="EMBL/GenBank/DDBJ databases">
        <authorList>
            <person name="Van Vliet M D."/>
        </authorList>
    </citation>
    <scope>NUCLEOTIDE SEQUENCE [LARGE SCALE GENOMIC DNA]</scope>
    <source>
        <strain evidence="7 8">F21</strain>
    </source>
</reference>
<dbReference type="RefSeq" id="WP_136062525.1">
    <property type="nucleotide sequence ID" value="NZ_CAAHFH010000002.1"/>
</dbReference>
<dbReference type="EMBL" id="CAAHFH010000002">
    <property type="protein sequence ID" value="VGO21036.1"/>
    <property type="molecule type" value="Genomic_DNA"/>
</dbReference>
<feature type="transmembrane region" description="Helical" evidence="5">
    <location>
        <begin position="20"/>
        <end position="45"/>
    </location>
</feature>
<dbReference type="AlphaFoldDB" id="A0A6C2UPV3"/>
<evidence type="ECO:0000256" key="3">
    <source>
        <dbReference type="ARBA" id="ARBA00022989"/>
    </source>
</evidence>
<keyword evidence="4 5" id="KW-0472">Membrane</keyword>
<feature type="transmembrane region" description="Helical" evidence="5">
    <location>
        <begin position="142"/>
        <end position="158"/>
    </location>
</feature>